<name>A0A4Z2CWS6_SCHJA</name>
<organism evidence="3 4">
    <name type="scientific">Schistosoma japonicum</name>
    <name type="common">Blood fluke</name>
    <dbReference type="NCBI Taxonomy" id="6182"/>
    <lineage>
        <taxon>Eukaryota</taxon>
        <taxon>Metazoa</taxon>
        <taxon>Spiralia</taxon>
        <taxon>Lophotrochozoa</taxon>
        <taxon>Platyhelminthes</taxon>
        <taxon>Trematoda</taxon>
        <taxon>Digenea</taxon>
        <taxon>Strigeidida</taxon>
        <taxon>Schistosomatoidea</taxon>
        <taxon>Schistosomatidae</taxon>
        <taxon>Schistosoma</taxon>
    </lineage>
</organism>
<dbReference type="Pfam" id="PF22074">
    <property type="entry name" value="Cep192_D5"/>
    <property type="match status" value="1"/>
</dbReference>
<sequence length="1249" mass="139618">MKGLSDSVLDRSLQVPKCTEVSKKLSVQNQISQAHEFRTERHQSLAKLLTNTEPEPQKIHFDDEELKTLEDAFNDFDCEPSEATAPTRVCETFADRVSCKALKSGEECSDGNTTSVPSLSSTEGICDVGGSTGSVVDMVNLGLSTHLHGIPQAAELSTPVSELHLRNIVERESDYSKSGCDQLDLKLHTRQYSHLPCLTGLSSIFEIDSNEAKSYNCMQSNAYPTSASPLKPDNTVTVSSVHTLTNHTSNSINNQFLQPMNGNSPFLTQTQLQQHDSSFQSSHVTEMANNLTNTTNINLKNRTSNQSDVSQIDISCLHLSDIDGLLDLITTVGKNPEGSEVESVSRQNKLTSHLGKQLAAVRQALKLNVPCPIEKQSNFPQSKMVELKENMPPVDKTNSSKDMISRKTYSHHLNLVDIQVSANSSAKSYLTRAITDNSFSRRDGFAISQKESSFPKVYKSQNVPILSNTNCLLWAGAVCGQIHQQHFLIKHQMDKPVTISFIIHPKSEVFKLVDENGYLITGILRVHLPPNLEYEVNVAYVAKHPVSWDFGHLLLRSEDSKTSTFKVRLIGYTNSSQLVYSCCSKLSSNVYWTIASKIDPISESVMNKDNDKSYEGCVQISTKCELTSNLSGCCLASINISNFGSRSAWVFTRVEWLDQKHDNQHVVDSDDVFNRGVTIEPKALVIGSKQSQNIFITLRPGVEAARIVFYHGDEVVRYQFRQLCDYSKEIASKLGKRCNHTRKDNRLRFSDILGDFKHEQSIQVVELPPASFSDLRPQDWHQAFVNQVSHCERIFLYIYASKHNEKSDNFDQLCVRSPSSISESVYENSLASVFVQQDAFKRRNSLNSIHNETSTFVSKLVSRKANFPQACASNALTPASSLGQSSEEMSHVQLPKLRLNPPYTLVFPSCAVGCSTEAQFSLSLKHHNSLPNSCYNSSSPYSPSFWRVFWSANPVTDVQVKNITSNSTHSLYKRPTTVEQSVFQLLLPSESKSPGQIHVNKSINAVGILSSDVSNTEFHSLLLPFCFKPTSYCDDVLIQDWHLNFWLEPCIENKSHVIPKFNAKDSVTLLVTLEGSCCKQTLIEGSSHVQSLNDSNLKYSPQKPESLKIDRTLLMTVENTPKTVHIGPLDVVGLPVSFDAIDSDSSVTSRSHNIVLINQMKTTEAFVKLKLPNPPFYILEPKQVRFRISPRSRVRIVLSFRPYTRGKSSSVLGICVEYLKQENVFSEKDNCDVKPTIDPFQIHLFGTLY</sequence>
<dbReference type="InterPro" id="IPR054091">
    <property type="entry name" value="Cep192-like_D5"/>
</dbReference>
<gene>
    <name evidence="3" type="ORF">EWB00_006846</name>
</gene>
<evidence type="ECO:0000313" key="3">
    <source>
        <dbReference type="EMBL" id="TNN08681.1"/>
    </source>
</evidence>
<dbReference type="Pfam" id="PF22073">
    <property type="entry name" value="Cep192_D4"/>
    <property type="match status" value="1"/>
</dbReference>
<evidence type="ECO:0000313" key="4">
    <source>
        <dbReference type="Proteomes" id="UP000311919"/>
    </source>
</evidence>
<proteinExistence type="predicted"/>
<protein>
    <submittedName>
        <fullName evidence="3">Uncharacterized protein</fullName>
    </submittedName>
</protein>
<evidence type="ECO:0000259" key="2">
    <source>
        <dbReference type="Pfam" id="PF22074"/>
    </source>
</evidence>
<evidence type="ECO:0000259" key="1">
    <source>
        <dbReference type="Pfam" id="PF22073"/>
    </source>
</evidence>
<dbReference type="OrthoDB" id="6251301at2759"/>
<keyword evidence="4" id="KW-1185">Reference proteome</keyword>
<dbReference type="AlphaFoldDB" id="A0A4Z2CWS6"/>
<feature type="domain" description="Cep192/Spd-2-like" evidence="1">
    <location>
        <begin position="463"/>
        <end position="573"/>
    </location>
</feature>
<dbReference type="EMBL" id="SKCS01000404">
    <property type="protein sequence ID" value="TNN08681.1"/>
    <property type="molecule type" value="Genomic_DNA"/>
</dbReference>
<accession>A0A4Z2CWS6</accession>
<feature type="domain" description="Cep192-like" evidence="2">
    <location>
        <begin position="635"/>
        <end position="765"/>
    </location>
</feature>
<comment type="caution">
    <text evidence="3">The sequence shown here is derived from an EMBL/GenBank/DDBJ whole genome shotgun (WGS) entry which is preliminary data.</text>
</comment>
<reference evidence="3 4" key="1">
    <citation type="submission" date="2019-03" db="EMBL/GenBank/DDBJ databases">
        <title>An improved genome assembly of the fluke Schistosoma japonicum.</title>
        <authorList>
            <person name="Hu W."/>
            <person name="Luo F."/>
            <person name="Yin M."/>
            <person name="Mo X."/>
            <person name="Sun C."/>
            <person name="Wu Q."/>
            <person name="Zhu B."/>
            <person name="Xiang M."/>
            <person name="Wang J."/>
            <person name="Wang Y."/>
            <person name="Zhang T."/>
            <person name="Xu B."/>
            <person name="Zheng H."/>
            <person name="Feng Z."/>
        </authorList>
    </citation>
    <scope>NUCLEOTIDE SEQUENCE [LARGE SCALE GENOMIC DNA]</scope>
    <source>
        <strain evidence="3">HuSjv2</strain>
        <tissue evidence="3">Worms</tissue>
    </source>
</reference>
<dbReference type="InterPro" id="IPR054090">
    <property type="entry name" value="Cep192_Spd-2-like_dom"/>
</dbReference>
<dbReference type="Proteomes" id="UP000311919">
    <property type="component" value="Unassembled WGS sequence"/>
</dbReference>